<keyword evidence="4 7" id="KW-0812">Transmembrane</keyword>
<dbReference type="OrthoDB" id="5393513at2"/>
<evidence type="ECO:0000256" key="7">
    <source>
        <dbReference type="SAM" id="Phobius"/>
    </source>
</evidence>
<evidence type="ECO:0000256" key="6">
    <source>
        <dbReference type="ARBA" id="ARBA00023136"/>
    </source>
</evidence>
<sequence length="354" mass="36126">MTAHPAPTCMRPLKPIGFLRASGPGVLLCLLASGLAICLETAETYLLGKAWLESLNLALLLGVLIRAIKTPGPIWTGGIRLCARPLLNVAIVCLGASFSLHAVFCAGPALLLGVMGIVLFSVVFTLLIGRAMGLPTHQLLLVACGNAICGNSAIMAAAPVIGAKEEDIGTTIAFTAAGGLVVVLGLPLLAPALLGSPNAQGVLAGLTVYAVPQVVAAAAPFGQTALHVGTLVKLMRVLMLGPVCLALAVFCAKPSQTRQATTHGASIPRLVPWYITGFAAMMTARSCNLVPDAALTPLSTTATCLTTMAMAALGLSVELRSVLHAGRSLALSVFFSLLGLVGASLILVRLLFGA</sequence>
<keyword evidence="9" id="KW-1185">Reference proteome</keyword>
<feature type="transmembrane region" description="Helical" evidence="7">
    <location>
        <begin position="234"/>
        <end position="252"/>
    </location>
</feature>
<protein>
    <recommendedName>
        <fullName evidence="10">Sulfate exporter family transporter</fullName>
    </recommendedName>
</protein>
<evidence type="ECO:0000256" key="1">
    <source>
        <dbReference type="ARBA" id="ARBA00004651"/>
    </source>
</evidence>
<dbReference type="AlphaFoldDB" id="A0A269Y157"/>
<feature type="transmembrane region" description="Helical" evidence="7">
    <location>
        <begin position="202"/>
        <end position="222"/>
    </location>
</feature>
<evidence type="ECO:0000256" key="5">
    <source>
        <dbReference type="ARBA" id="ARBA00022989"/>
    </source>
</evidence>
<dbReference type="Pfam" id="PF03601">
    <property type="entry name" value="Cons_hypoth698"/>
    <property type="match status" value="1"/>
</dbReference>
<feature type="transmembrane region" description="Helical" evidence="7">
    <location>
        <begin position="110"/>
        <end position="128"/>
    </location>
</feature>
<keyword evidence="5 7" id="KW-1133">Transmembrane helix</keyword>
<evidence type="ECO:0000313" key="8">
    <source>
        <dbReference type="EMBL" id="PAK79229.1"/>
    </source>
</evidence>
<evidence type="ECO:0000256" key="3">
    <source>
        <dbReference type="ARBA" id="ARBA00022475"/>
    </source>
</evidence>
<evidence type="ECO:0008006" key="10">
    <source>
        <dbReference type="Google" id="ProtNLM"/>
    </source>
</evidence>
<evidence type="ECO:0000313" key="9">
    <source>
        <dbReference type="Proteomes" id="UP000216151"/>
    </source>
</evidence>
<proteinExistence type="inferred from homology"/>
<name>A0A269Y157_9PROT</name>
<feature type="transmembrane region" description="Helical" evidence="7">
    <location>
        <begin position="140"/>
        <end position="162"/>
    </location>
</feature>
<evidence type="ECO:0000256" key="4">
    <source>
        <dbReference type="ARBA" id="ARBA00022692"/>
    </source>
</evidence>
<comment type="caution">
    <text evidence="8">The sequence shown here is derived from an EMBL/GenBank/DDBJ whole genome shotgun (WGS) entry which is preliminary data.</text>
</comment>
<dbReference type="GO" id="GO:0005886">
    <property type="term" value="C:plasma membrane"/>
    <property type="evidence" value="ECO:0007669"/>
    <property type="project" value="UniProtKB-SubCell"/>
</dbReference>
<comment type="subcellular location">
    <subcellularLocation>
        <location evidence="1">Cell membrane</location>
        <topology evidence="1">Multi-pass membrane protein</topology>
    </subcellularLocation>
</comment>
<accession>A0A269Y157</accession>
<keyword evidence="6 7" id="KW-0472">Membrane</keyword>
<feature type="transmembrane region" description="Helical" evidence="7">
    <location>
        <begin position="168"/>
        <end position="190"/>
    </location>
</feature>
<dbReference type="PANTHER" id="PTHR30106:SF2">
    <property type="entry name" value="UPF0324 INNER MEMBRANE PROTEIN YEIH"/>
    <property type="match status" value="1"/>
</dbReference>
<keyword evidence="3" id="KW-1003">Cell membrane</keyword>
<dbReference type="Proteomes" id="UP000216151">
    <property type="component" value="Unassembled WGS sequence"/>
</dbReference>
<feature type="transmembrane region" description="Helical" evidence="7">
    <location>
        <begin position="329"/>
        <end position="352"/>
    </location>
</feature>
<gene>
    <name evidence="8" type="ORF">B8X00_00490</name>
</gene>
<evidence type="ECO:0000256" key="2">
    <source>
        <dbReference type="ARBA" id="ARBA00007977"/>
    </source>
</evidence>
<organism evidence="8 9">
    <name type="scientific">Acetobacter fabarum</name>
    <dbReference type="NCBI Taxonomy" id="483199"/>
    <lineage>
        <taxon>Bacteria</taxon>
        <taxon>Pseudomonadati</taxon>
        <taxon>Pseudomonadota</taxon>
        <taxon>Alphaproteobacteria</taxon>
        <taxon>Acetobacterales</taxon>
        <taxon>Acetobacteraceae</taxon>
        <taxon>Acetobacter</taxon>
    </lineage>
</organism>
<dbReference type="PANTHER" id="PTHR30106">
    <property type="entry name" value="INNER MEMBRANE PROTEIN YEIH-RELATED"/>
    <property type="match status" value="1"/>
</dbReference>
<comment type="similarity">
    <text evidence="2">Belongs to the UPF0324 family.</text>
</comment>
<feature type="transmembrane region" description="Helical" evidence="7">
    <location>
        <begin position="273"/>
        <end position="291"/>
    </location>
</feature>
<dbReference type="EMBL" id="NCXK01000001">
    <property type="protein sequence ID" value="PAK79229.1"/>
    <property type="molecule type" value="Genomic_DNA"/>
</dbReference>
<reference evidence="8 9" key="1">
    <citation type="submission" date="2017-04" db="EMBL/GenBank/DDBJ databases">
        <title>Kefir bacterial isolates.</title>
        <authorList>
            <person name="Kim Y."/>
            <person name="Blasche S."/>
            <person name="Patil K.R."/>
        </authorList>
    </citation>
    <scope>NUCLEOTIDE SEQUENCE [LARGE SCALE GENOMIC DNA]</scope>
    <source>
        <strain evidence="8 9">KR</strain>
    </source>
</reference>
<feature type="transmembrane region" description="Helical" evidence="7">
    <location>
        <begin position="86"/>
        <end position="104"/>
    </location>
</feature>
<feature type="transmembrane region" description="Helical" evidence="7">
    <location>
        <begin position="297"/>
        <end position="317"/>
    </location>
</feature>
<dbReference type="RefSeq" id="WP_095348866.1">
    <property type="nucleotide sequence ID" value="NZ_JBDNMF010000004.1"/>
</dbReference>
<dbReference type="InterPro" id="IPR018383">
    <property type="entry name" value="UPF0324_pro"/>
</dbReference>